<dbReference type="Gene3D" id="3.40.50.300">
    <property type="entry name" value="P-loop containing nucleotide triphosphate hydrolases"/>
    <property type="match status" value="2"/>
</dbReference>
<dbReference type="InterPro" id="IPR001650">
    <property type="entry name" value="Helicase_C-like"/>
</dbReference>
<accession>A0A1H7D3X3</accession>
<dbReference type="Pfam" id="PF00271">
    <property type="entry name" value="Helicase_C"/>
    <property type="match status" value="1"/>
</dbReference>
<keyword evidence="4" id="KW-1185">Reference proteome</keyword>
<evidence type="ECO:0000313" key="3">
    <source>
        <dbReference type="EMBL" id="SEJ96416.1"/>
    </source>
</evidence>
<dbReference type="GO" id="GO:0003677">
    <property type="term" value="F:DNA binding"/>
    <property type="evidence" value="ECO:0007669"/>
    <property type="project" value="UniProtKB-KW"/>
</dbReference>
<dbReference type="SMART" id="SM00487">
    <property type="entry name" value="DEXDc"/>
    <property type="match status" value="1"/>
</dbReference>
<dbReference type="CDD" id="cd18799">
    <property type="entry name" value="SF2_C_EcoAI-like"/>
    <property type="match status" value="1"/>
</dbReference>
<reference evidence="3 4" key="1">
    <citation type="submission" date="2016-10" db="EMBL/GenBank/DDBJ databases">
        <authorList>
            <person name="de Groot N.N."/>
        </authorList>
    </citation>
    <scope>NUCLEOTIDE SEQUENCE [LARGE SCALE GENOMIC DNA]</scope>
    <source>
        <strain evidence="3 4">DSM 2179</strain>
    </source>
</reference>
<evidence type="ECO:0000313" key="4">
    <source>
        <dbReference type="Proteomes" id="UP000199662"/>
    </source>
</evidence>
<dbReference type="STRING" id="84035.SAMN05660742_1308"/>
<dbReference type="GO" id="GO:0009035">
    <property type="term" value="F:type I site-specific deoxyribonuclease activity"/>
    <property type="evidence" value="ECO:0007669"/>
    <property type="project" value="UniProtKB-EC"/>
</dbReference>
<dbReference type="Pfam" id="PF04851">
    <property type="entry name" value="ResIII"/>
    <property type="match status" value="1"/>
</dbReference>
<protein>
    <submittedName>
        <fullName evidence="3">Type I restriction enzyme, R subunit</fullName>
    </submittedName>
</protein>
<dbReference type="Proteomes" id="UP000199662">
    <property type="component" value="Unassembled WGS sequence"/>
</dbReference>
<dbReference type="PROSITE" id="PS51192">
    <property type="entry name" value="HELICASE_ATP_BIND_1"/>
    <property type="match status" value="1"/>
</dbReference>
<feature type="domain" description="Helicase C-terminal" evidence="2">
    <location>
        <begin position="649"/>
        <end position="833"/>
    </location>
</feature>
<dbReference type="NCBIfam" id="NF008521">
    <property type="entry name" value="PRK11448.1"/>
    <property type="match status" value="1"/>
</dbReference>
<feature type="domain" description="Helicase ATP-binding" evidence="1">
    <location>
        <begin position="391"/>
        <end position="575"/>
    </location>
</feature>
<organism evidence="3 4">
    <name type="scientific">Propionispira arboris</name>
    <dbReference type="NCBI Taxonomy" id="84035"/>
    <lineage>
        <taxon>Bacteria</taxon>
        <taxon>Bacillati</taxon>
        <taxon>Bacillota</taxon>
        <taxon>Negativicutes</taxon>
        <taxon>Selenomonadales</taxon>
        <taxon>Selenomonadaceae</taxon>
        <taxon>Propionispira</taxon>
    </lineage>
</organism>
<dbReference type="InterPro" id="IPR027417">
    <property type="entry name" value="P-loop_NTPase"/>
</dbReference>
<dbReference type="InterPro" id="IPR013670">
    <property type="entry name" value="EcoEI_R_C_dom"/>
</dbReference>
<dbReference type="GO" id="GO:0005829">
    <property type="term" value="C:cytosol"/>
    <property type="evidence" value="ECO:0007669"/>
    <property type="project" value="TreeGrafter"/>
</dbReference>
<name>A0A1H7D3X3_9FIRM</name>
<dbReference type="InterPro" id="IPR006935">
    <property type="entry name" value="Helicase/UvrB_N"/>
</dbReference>
<dbReference type="GO" id="GO:0005524">
    <property type="term" value="F:ATP binding"/>
    <property type="evidence" value="ECO:0007669"/>
    <property type="project" value="UniProtKB-KW"/>
</dbReference>
<dbReference type="SMART" id="SM00490">
    <property type="entry name" value="HELICc"/>
    <property type="match status" value="1"/>
</dbReference>
<sequence length="1085" mass="123562">MKSNFSFLEARWPLLASVGSMAEKYIYTDSNSCLIKLGLFAETIVHLIFTFDKISEPEWDNTHDRRIKLLKKEGLLPREIDDILFSLRQNRNKAVHSGYESTKQSNLLVEFAYKLGVWFMQTYGDWNYKAVGFVVPEKTSSVDDIAVLSKQQEAKIEALTAELASAKAVGSVISLDDRRRQSSKAADQLHMSEAETRYLIDEQLRQVGWEADTMHIRYSKGTRPVKGKNLAIAEWPTDSLVATKGAVDYALFVGLKLVAVVEAKRKYKDIPAVIDTQCKDYAKTIKKEHEEYLISQWGAYKVPFLFATNGRKYLKQLDIKSGIWFLDARQVSNISYAQQGWPSPAGLLERLEQDIAAANASLAKTGYEILADKDGLNLREYQIRAIQAAEQVIVDGKQTALLSMATGTGKTRTILGLIYRFIKADRFKRVLFLVDRTALGEQAQDVFKEVKLEELLTFDELYNIKELEDKEIDKETKLQVATVQSLVKRILYNTGESMPAVTDYDLIIIDEAHRGYILDKEMGDDELLYRNQNDYVSKYRTVIEYFDAVKIALTATPALQTTDIFGKPVFNYSYREAVIDGFLVDHDMPHTLETKLSTEGIHYDKGETVAIYDPVTGELTNSEEIEDELNFDIESFNRKVITENFNRTVLEEIAKFINPEGNGKTLIYAVDDAHADLIVKLLREIYAEYGVDNDAILKITGALGDGNKKKIAAAIKRFKNEAYPNIAVTVDLLTTGIDVPKITSLVFMRRVKSRILFEQMLGRATRLCPEIGKSHFEIFDPVGVYESLAPVSTMKPVAANGETSFGDLLNGLTILETEEQKKNVIDILIAKLQRKKRNLSADDLEQFEYLSGSKNPTEFIKKLKALGTPLAEKQILQSRALFDMLDVQKYNWNMPVVISFKEDELIAHTRSYGKGKKPEDYLDEFRRFVDENKDTMDALNIVCTRPKELTREALKKLKLELDRHEFTEVQLNSAWKEMKNEEIAADIITFIRNLASGIPLISHAARIEQAVNKLKKKHTFKKMELDWLERIEKQLLHDSILNKETFEIGAFQSKGGYKVMNKVFGNKLEEIIAELNEYLYENWSA</sequence>
<dbReference type="AlphaFoldDB" id="A0A1H7D3X3"/>
<dbReference type="InterPro" id="IPR050742">
    <property type="entry name" value="Helicase_Restrict-Modif_Enz"/>
</dbReference>
<dbReference type="Gene3D" id="3.90.1570.30">
    <property type="match status" value="1"/>
</dbReference>
<dbReference type="CDD" id="cd18032">
    <property type="entry name" value="DEXHc_RE_I_III_res"/>
    <property type="match status" value="1"/>
</dbReference>
<dbReference type="Pfam" id="PF08463">
    <property type="entry name" value="EcoEI_R_C"/>
    <property type="match status" value="1"/>
</dbReference>
<evidence type="ECO:0000259" key="1">
    <source>
        <dbReference type="PROSITE" id="PS51192"/>
    </source>
</evidence>
<dbReference type="PANTHER" id="PTHR47396:SF1">
    <property type="entry name" value="ATP-DEPENDENT HELICASE IRC3-RELATED"/>
    <property type="match status" value="1"/>
</dbReference>
<gene>
    <name evidence="3" type="ORF">SAMN05660742_1308</name>
</gene>
<evidence type="ECO:0000259" key="2">
    <source>
        <dbReference type="PROSITE" id="PS51194"/>
    </source>
</evidence>
<dbReference type="GO" id="GO:0009307">
    <property type="term" value="P:DNA restriction-modification system"/>
    <property type="evidence" value="ECO:0007669"/>
    <property type="project" value="UniProtKB-KW"/>
</dbReference>
<dbReference type="SUPFAM" id="SSF52540">
    <property type="entry name" value="P-loop containing nucleoside triphosphate hydrolases"/>
    <property type="match status" value="1"/>
</dbReference>
<dbReference type="EMBL" id="FNZK01000030">
    <property type="protein sequence ID" value="SEJ96416.1"/>
    <property type="molecule type" value="Genomic_DNA"/>
</dbReference>
<dbReference type="PANTHER" id="PTHR47396">
    <property type="entry name" value="TYPE I RESTRICTION ENZYME ECOKI R PROTEIN"/>
    <property type="match status" value="1"/>
</dbReference>
<proteinExistence type="predicted"/>
<dbReference type="PROSITE" id="PS51194">
    <property type="entry name" value="HELICASE_CTER"/>
    <property type="match status" value="1"/>
</dbReference>
<dbReference type="RefSeq" id="WP_091835828.1">
    <property type="nucleotide sequence ID" value="NZ_FNZK01000030.1"/>
</dbReference>
<dbReference type="InterPro" id="IPR014001">
    <property type="entry name" value="Helicase_ATP-bd"/>
</dbReference>